<keyword evidence="3" id="KW-1185">Reference proteome</keyword>
<dbReference type="EMBL" id="PVEM01000004">
    <property type="protein sequence ID" value="PTD08943.1"/>
    <property type="molecule type" value="Genomic_DNA"/>
</dbReference>
<dbReference type="SUPFAM" id="SSF57850">
    <property type="entry name" value="RING/U-box"/>
    <property type="match status" value="1"/>
</dbReference>
<proteinExistence type="predicted"/>
<protein>
    <submittedName>
        <fullName evidence="2">Uncharacterized protein</fullName>
    </submittedName>
</protein>
<dbReference type="Proteomes" id="UP000241587">
    <property type="component" value="Unassembled WGS sequence"/>
</dbReference>
<accession>A0A2T4GZE8</accession>
<sequence length="401" mass="44510">MQQDPRQHPTHTGTTLIRVSIKDSNLTRETHHLRILLPNSHTIQDNPSKTQASKHTLVHLTTGIHHLVDSHINHHHSNNITQVINLPVLNHHQRAILLLKFSNNHSINHSHHHQLPWRAHPVSTQSIPLPHPLLPMVFLPKHAAMSNTTSLDPSLQWYYVETSGRSLWQAPSELPPLAGMPAFPGSLNAINRGPGGQSLTHPPQPQYANPRDSRPTLPEGGKKSSSFLAATGGFTAGGVAGFFVKDRIDKRKAKKCHGQNTEDFADFVEYPAWEVGLDCNICDQSISGPYAHCKKCDRGDYDICRDCLAQGQTCNGKGKHSLVKVYPKCYCDVCNVSIKGEFYFCSICNDGDWATCKRCFDHGHTCRAAECGGRHDMSILFIPEVKFKKNGKVDTSSSDSD</sequence>
<evidence type="ECO:0000256" key="1">
    <source>
        <dbReference type="SAM" id="MobiDB-lite"/>
    </source>
</evidence>
<dbReference type="AlphaFoldDB" id="A0A2T4GZE8"/>
<organism evidence="2 3">
    <name type="scientific">Fusarium culmorum</name>
    <dbReference type="NCBI Taxonomy" id="5516"/>
    <lineage>
        <taxon>Eukaryota</taxon>
        <taxon>Fungi</taxon>
        <taxon>Dikarya</taxon>
        <taxon>Ascomycota</taxon>
        <taxon>Pezizomycotina</taxon>
        <taxon>Sordariomycetes</taxon>
        <taxon>Hypocreomycetidae</taxon>
        <taxon>Hypocreales</taxon>
        <taxon>Nectriaceae</taxon>
        <taxon>Fusarium</taxon>
    </lineage>
</organism>
<reference evidence="2 3" key="1">
    <citation type="submission" date="2018-02" db="EMBL/GenBank/DDBJ databases">
        <title>Fusarium culmorum secondary metabolites in fungal-bacterial-plant interactions.</title>
        <authorList>
            <person name="Schmidt R."/>
        </authorList>
    </citation>
    <scope>NUCLEOTIDE SEQUENCE [LARGE SCALE GENOMIC DNA]</scope>
    <source>
        <strain evidence="2 3">PV</strain>
    </source>
</reference>
<feature type="region of interest" description="Disordered" evidence="1">
    <location>
        <begin position="185"/>
        <end position="222"/>
    </location>
</feature>
<comment type="caution">
    <text evidence="2">The sequence shown here is derived from an EMBL/GenBank/DDBJ whole genome shotgun (WGS) entry which is preliminary data.</text>
</comment>
<evidence type="ECO:0000313" key="3">
    <source>
        <dbReference type="Proteomes" id="UP000241587"/>
    </source>
</evidence>
<dbReference type="OrthoDB" id="2444812at2759"/>
<evidence type="ECO:0000313" key="2">
    <source>
        <dbReference type="EMBL" id="PTD08943.1"/>
    </source>
</evidence>
<gene>
    <name evidence="2" type="ORF">FCULG_00011171</name>
</gene>
<name>A0A2T4GZE8_FUSCU</name>